<dbReference type="EC" id="1.1.1.234" evidence="7"/>
<reference evidence="15 16" key="1">
    <citation type="journal article" date="2018" name="Proc. Natl. Acad. Sci. U.S.A.">
        <title>Draft genome sequence of Camellia sinensis var. sinensis provides insights into the evolution of the tea genome and tea quality.</title>
        <authorList>
            <person name="Wei C."/>
            <person name="Yang H."/>
            <person name="Wang S."/>
            <person name="Zhao J."/>
            <person name="Liu C."/>
            <person name="Gao L."/>
            <person name="Xia E."/>
            <person name="Lu Y."/>
            <person name="Tai Y."/>
            <person name="She G."/>
            <person name="Sun J."/>
            <person name="Cao H."/>
            <person name="Tong W."/>
            <person name="Gao Q."/>
            <person name="Li Y."/>
            <person name="Deng W."/>
            <person name="Jiang X."/>
            <person name="Wang W."/>
            <person name="Chen Q."/>
            <person name="Zhang S."/>
            <person name="Li H."/>
            <person name="Wu J."/>
            <person name="Wang P."/>
            <person name="Li P."/>
            <person name="Shi C."/>
            <person name="Zheng F."/>
            <person name="Jian J."/>
            <person name="Huang B."/>
            <person name="Shan D."/>
            <person name="Shi M."/>
            <person name="Fang C."/>
            <person name="Yue Y."/>
            <person name="Li F."/>
            <person name="Li D."/>
            <person name="Wei S."/>
            <person name="Han B."/>
            <person name="Jiang C."/>
            <person name="Yin Y."/>
            <person name="Xia T."/>
            <person name="Zhang Z."/>
            <person name="Bennetzen J.L."/>
            <person name="Zhao S."/>
            <person name="Wan X."/>
        </authorList>
    </citation>
    <scope>NUCLEOTIDE SEQUENCE [LARGE SCALE GENOMIC DNA]</scope>
    <source>
        <strain evidence="16">cv. Shuchazao</strain>
        <tissue evidence="15">Leaf</tissue>
    </source>
</reference>
<keyword evidence="4" id="KW-0284">Flavonoid biosynthesis</keyword>
<dbReference type="EMBL" id="SDRB02004892">
    <property type="protein sequence ID" value="THG15162.1"/>
    <property type="molecule type" value="Genomic_DNA"/>
</dbReference>
<dbReference type="PANTHER" id="PTHR10366">
    <property type="entry name" value="NAD DEPENDENT EPIMERASE/DEHYDRATASE"/>
    <property type="match status" value="1"/>
</dbReference>
<evidence type="ECO:0000256" key="12">
    <source>
        <dbReference type="ARBA" id="ARBA00048870"/>
    </source>
</evidence>
<comment type="catalytic activity">
    <reaction evidence="13">
        <text>a (2R,3S,4S)-leucoanthocyanidin + NADP(+) = a (2R,3R)-dihydroflavonol + NADPH + H(+)</text>
        <dbReference type="Rhea" id="RHEA:54444"/>
        <dbReference type="ChEBI" id="CHEBI:15378"/>
        <dbReference type="ChEBI" id="CHEBI:57783"/>
        <dbReference type="ChEBI" id="CHEBI:58349"/>
        <dbReference type="ChEBI" id="CHEBI:138176"/>
        <dbReference type="ChEBI" id="CHEBI:138188"/>
        <dbReference type="EC" id="1.1.1.219"/>
    </reaction>
</comment>
<evidence type="ECO:0000256" key="2">
    <source>
        <dbReference type="ARBA" id="ARBA00022857"/>
    </source>
</evidence>
<dbReference type="CDD" id="cd08958">
    <property type="entry name" value="FR_SDR_e"/>
    <property type="match status" value="1"/>
</dbReference>
<accession>A0A4S4EGK2</accession>
<keyword evidence="3" id="KW-0560">Oxidoreductase</keyword>
<dbReference type="GO" id="GO:0047890">
    <property type="term" value="F:flavanone 4-reductase activity"/>
    <property type="evidence" value="ECO:0007669"/>
    <property type="project" value="UniProtKB-EC"/>
</dbReference>
<comment type="pathway">
    <text evidence="1">Pigment biosynthesis; anthocyanin biosynthesis.</text>
</comment>
<dbReference type="Proteomes" id="UP000306102">
    <property type="component" value="Unassembled WGS sequence"/>
</dbReference>
<proteinExistence type="inferred from homology"/>
<dbReference type="SUPFAM" id="SSF51735">
    <property type="entry name" value="NAD(P)-binding Rossmann-fold domains"/>
    <property type="match status" value="1"/>
</dbReference>
<keyword evidence="16" id="KW-1185">Reference proteome</keyword>
<evidence type="ECO:0000256" key="13">
    <source>
        <dbReference type="ARBA" id="ARBA00049132"/>
    </source>
</evidence>
<dbReference type="AlphaFoldDB" id="A0A4S4EGK2"/>
<evidence type="ECO:0000256" key="5">
    <source>
        <dbReference type="ARBA" id="ARBA00023445"/>
    </source>
</evidence>
<evidence type="ECO:0000256" key="1">
    <source>
        <dbReference type="ARBA" id="ARBA00004935"/>
    </source>
</evidence>
<dbReference type="InterPro" id="IPR036291">
    <property type="entry name" value="NAD(P)-bd_dom_sf"/>
</dbReference>
<dbReference type="Gene3D" id="3.40.50.720">
    <property type="entry name" value="NAD(P)-binding Rossmann-like Domain"/>
    <property type="match status" value="1"/>
</dbReference>
<dbReference type="STRING" id="542762.A0A4S4EGK2"/>
<feature type="domain" description="NAD-dependent epimerase/dehydratase" evidence="14">
    <location>
        <begin position="137"/>
        <end position="334"/>
    </location>
</feature>
<comment type="similarity">
    <text evidence="5">Belongs to the NAD(P)-dependent epimerase/dehydratase family. Dihydroflavonol-4-reductase subfamily.</text>
</comment>
<protein>
    <recommendedName>
        <fullName evidence="9">Dihydroflavonol 4-reductase</fullName>
        <ecNumber evidence="8">1.1.1.219</ecNumber>
        <ecNumber evidence="7">1.1.1.234</ecNumber>
    </recommendedName>
    <alternativeName>
        <fullName evidence="11">Dihydrokaempferol 4-reductase</fullName>
    </alternativeName>
    <alternativeName>
        <fullName evidence="10">Flavanone 4-reductase</fullName>
    </alternativeName>
</protein>
<organism evidence="15 16">
    <name type="scientific">Camellia sinensis var. sinensis</name>
    <name type="common">China tea</name>
    <dbReference type="NCBI Taxonomy" id="542762"/>
    <lineage>
        <taxon>Eukaryota</taxon>
        <taxon>Viridiplantae</taxon>
        <taxon>Streptophyta</taxon>
        <taxon>Embryophyta</taxon>
        <taxon>Tracheophyta</taxon>
        <taxon>Spermatophyta</taxon>
        <taxon>Magnoliopsida</taxon>
        <taxon>eudicotyledons</taxon>
        <taxon>Gunneridae</taxon>
        <taxon>Pentapetalae</taxon>
        <taxon>asterids</taxon>
        <taxon>Ericales</taxon>
        <taxon>Theaceae</taxon>
        <taxon>Camellia</taxon>
    </lineage>
</organism>
<dbReference type="InterPro" id="IPR001509">
    <property type="entry name" value="Epimerase_deHydtase"/>
</dbReference>
<dbReference type="InterPro" id="IPR050425">
    <property type="entry name" value="NAD(P)_dehydrat-like"/>
</dbReference>
<evidence type="ECO:0000259" key="14">
    <source>
        <dbReference type="Pfam" id="PF01370"/>
    </source>
</evidence>
<evidence type="ECO:0000256" key="6">
    <source>
        <dbReference type="ARBA" id="ARBA00037100"/>
    </source>
</evidence>
<dbReference type="Pfam" id="PF01370">
    <property type="entry name" value="Epimerase"/>
    <property type="match status" value="1"/>
</dbReference>
<comment type="catalytic activity">
    <reaction evidence="12">
        <text>(2S)-flavan-4-ol + NADP(+) = (2S)-flavanone + NADPH + H(+)</text>
        <dbReference type="Rhea" id="RHEA:11228"/>
        <dbReference type="ChEBI" id="CHEBI:15378"/>
        <dbReference type="ChEBI" id="CHEBI:15605"/>
        <dbReference type="ChEBI" id="CHEBI:15606"/>
        <dbReference type="ChEBI" id="CHEBI:57783"/>
        <dbReference type="ChEBI" id="CHEBI:58349"/>
        <dbReference type="EC" id="1.1.1.234"/>
    </reaction>
</comment>
<gene>
    <name evidence="15" type="ORF">TEA_019072</name>
</gene>
<dbReference type="FunFam" id="3.40.50.720:FF:000085">
    <property type="entry name" value="Dihydroflavonol reductase"/>
    <property type="match status" value="1"/>
</dbReference>
<evidence type="ECO:0000256" key="10">
    <source>
        <dbReference type="ARBA" id="ARBA00042087"/>
    </source>
</evidence>
<dbReference type="GO" id="GO:0009813">
    <property type="term" value="P:flavonoid biosynthetic process"/>
    <property type="evidence" value="ECO:0007669"/>
    <property type="project" value="UniProtKB-KW"/>
</dbReference>
<evidence type="ECO:0000313" key="15">
    <source>
        <dbReference type="EMBL" id="THG15162.1"/>
    </source>
</evidence>
<comment type="caution">
    <text evidence="15">The sequence shown here is derived from an EMBL/GenBank/DDBJ whole genome shotgun (WGS) entry which is preliminary data.</text>
</comment>
<evidence type="ECO:0000256" key="11">
    <source>
        <dbReference type="ARBA" id="ARBA00042831"/>
    </source>
</evidence>
<dbReference type="PANTHER" id="PTHR10366:SF852">
    <property type="entry name" value="CINNAMOYL-COA REDUCTASE CAD2"/>
    <property type="match status" value="1"/>
</dbReference>
<evidence type="ECO:0000256" key="3">
    <source>
        <dbReference type="ARBA" id="ARBA00023002"/>
    </source>
</evidence>
<name>A0A4S4EGK2_CAMSN</name>
<evidence type="ECO:0000256" key="8">
    <source>
        <dbReference type="ARBA" id="ARBA00039057"/>
    </source>
</evidence>
<evidence type="ECO:0000256" key="9">
    <source>
        <dbReference type="ARBA" id="ARBA00039963"/>
    </source>
</evidence>
<dbReference type="EC" id="1.1.1.219" evidence="8"/>
<sequence>MKASETIEYETLLCPYKAPISSPLCPSLSIKHSSATVSNPFERRRGHCLRLRRNSDFLAMKFNISSLSPTSLLSSSTLHLISASDFSISPAQRRYGEVVASPPALALEQRQRKKDKAILKEIEKATPSADPKKTEHLLALEGAKERLHLIKANLLEEGCFDSLVDGCEGVFHTASPFYHDVKDPQVELIDPALKGTLNVLGSCAKNLSVKRVVLTSSVAAVAFNGRPRAPDVVVDESWFSDPEFCKQNKLWYVLSKTLAEDAAWKFTKEKGIDMVTINPAMVIGPLLQPTLNTSAAAILNLINGSQTFPNSTFGWVNVKDVANAHIQAFEIPSANGRYCLVESVAHLSEVVKILQELFPAFQLPEKCADDKPFTPTYQVSKERTKSLGIEFIPLKQSIKETVESLKEKKLFTWSTRDLTPMVHIVYLLGTVFPLVPCACE</sequence>
<evidence type="ECO:0000313" key="16">
    <source>
        <dbReference type="Proteomes" id="UP000306102"/>
    </source>
</evidence>
<keyword evidence="2" id="KW-0521">NADP</keyword>
<comment type="function">
    <text evidence="6">Bifunctional enzyme involved in flavonoid metabolism.</text>
</comment>
<evidence type="ECO:0000256" key="4">
    <source>
        <dbReference type="ARBA" id="ARBA00023241"/>
    </source>
</evidence>
<dbReference type="GO" id="GO:0045552">
    <property type="term" value="F:dihydroflavanol 4-reductase activity"/>
    <property type="evidence" value="ECO:0007669"/>
    <property type="project" value="UniProtKB-EC"/>
</dbReference>
<evidence type="ECO:0000256" key="7">
    <source>
        <dbReference type="ARBA" id="ARBA00039055"/>
    </source>
</evidence>